<dbReference type="InterPro" id="IPR027417">
    <property type="entry name" value="P-loop_NTPase"/>
</dbReference>
<proteinExistence type="predicted"/>
<keyword evidence="4" id="KW-1185">Reference proteome</keyword>
<dbReference type="Gene3D" id="3.40.50.300">
    <property type="entry name" value="P-loop containing nucleotide triphosphate hydrolases"/>
    <property type="match status" value="1"/>
</dbReference>
<evidence type="ECO:0000313" key="3">
    <source>
        <dbReference type="EMBL" id="KAL3816221.1"/>
    </source>
</evidence>
<dbReference type="SUPFAM" id="SSF52540">
    <property type="entry name" value="P-loop containing nucleoside triphosphate hydrolases"/>
    <property type="match status" value="1"/>
</dbReference>
<gene>
    <name evidence="3" type="ORF">ACHAXA_000744</name>
</gene>
<evidence type="ECO:0008006" key="5">
    <source>
        <dbReference type="Google" id="ProtNLM"/>
    </source>
</evidence>
<evidence type="ECO:0000256" key="2">
    <source>
        <dbReference type="SAM" id="MobiDB-lite"/>
    </source>
</evidence>
<feature type="compositionally biased region" description="Low complexity" evidence="2">
    <location>
        <begin position="31"/>
        <end position="47"/>
    </location>
</feature>
<dbReference type="PANTHER" id="PTHR21343">
    <property type="entry name" value="DETHIOBIOTIN SYNTHETASE"/>
    <property type="match status" value="1"/>
</dbReference>
<evidence type="ECO:0000256" key="1">
    <source>
        <dbReference type="ARBA" id="ARBA00022962"/>
    </source>
</evidence>
<keyword evidence="1" id="KW-0315">Glutamine amidotransferase</keyword>
<reference evidence="3 4" key="1">
    <citation type="submission" date="2024-10" db="EMBL/GenBank/DDBJ databases">
        <title>Updated reference genomes for cyclostephanoid diatoms.</title>
        <authorList>
            <person name="Roberts W.R."/>
            <person name="Alverson A.J."/>
        </authorList>
    </citation>
    <scope>NUCLEOTIDE SEQUENCE [LARGE SCALE GENOMIC DNA]</scope>
    <source>
        <strain evidence="3 4">AJA228-03</strain>
    </source>
</reference>
<dbReference type="PANTHER" id="PTHR21343:SF8">
    <property type="entry name" value="DRTGG DOMAIN-CONTAINING PROTEIN"/>
    <property type="match status" value="1"/>
</dbReference>
<dbReference type="EMBL" id="JALLPB020000159">
    <property type="protein sequence ID" value="KAL3816221.1"/>
    <property type="molecule type" value="Genomic_DNA"/>
</dbReference>
<comment type="caution">
    <text evidence="3">The sequence shown here is derived from an EMBL/GenBank/DDBJ whole genome shotgun (WGS) entry which is preliminary data.</text>
</comment>
<accession>A0ABD3RVI8</accession>
<dbReference type="AlphaFoldDB" id="A0ABD3RVI8"/>
<protein>
    <recommendedName>
        <fullName evidence="5">DRTGG domain-containing protein</fullName>
    </recommendedName>
</protein>
<name>A0ABD3RVI8_9STRA</name>
<feature type="compositionally biased region" description="Low complexity" evidence="2">
    <location>
        <begin position="148"/>
        <end position="160"/>
    </location>
</feature>
<feature type="region of interest" description="Disordered" evidence="2">
    <location>
        <begin position="147"/>
        <end position="168"/>
    </location>
</feature>
<dbReference type="Pfam" id="PF13500">
    <property type="entry name" value="AAA_26"/>
    <property type="match status" value="1"/>
</dbReference>
<organism evidence="3 4">
    <name type="scientific">Cyclostephanos tholiformis</name>
    <dbReference type="NCBI Taxonomy" id="382380"/>
    <lineage>
        <taxon>Eukaryota</taxon>
        <taxon>Sar</taxon>
        <taxon>Stramenopiles</taxon>
        <taxon>Ochrophyta</taxon>
        <taxon>Bacillariophyta</taxon>
        <taxon>Coscinodiscophyceae</taxon>
        <taxon>Thalassiosirophycidae</taxon>
        <taxon>Stephanodiscales</taxon>
        <taxon>Stephanodiscaceae</taxon>
        <taxon>Cyclostephanos</taxon>
    </lineage>
</organism>
<feature type="region of interest" description="Disordered" evidence="2">
    <location>
        <begin position="25"/>
        <end position="47"/>
    </location>
</feature>
<evidence type="ECO:0000313" key="4">
    <source>
        <dbReference type="Proteomes" id="UP001530377"/>
    </source>
</evidence>
<sequence>MLRLLLPPRPTVVVSSASVTCRRSAAVGRPTSMSSMSSATTSTTIPPRVERRRQRRRPMYVAATRPDVGKTSVCLALASHYSRVMPNGIRDVGYMKAIGDRPVRSMTNDIVDDDENGGGGGDAVVVDGDVELMRRHFDMTHLDVRDMSPSSSILSQSQSTTGGGRGGGDDYAARYLDGDVNHGGLLERIHRSYGNIIDSIRRDKTMTKERTAMGNDDFQEMEGEDVIDDIDEDGTSPSKDDVAMIIEGTGHAGSNSIIGAENAKIASLLGADVILVANGGGSGNGVGEAFDELHVNRSLFAQHGVRIAGVVINKVDPDEYERTKKYLTMAIQRHWTSTYDGVDDTPPPILGIVPDRPYLGSPCLADVETMFGTSLLSGTDHRYRHYDVGSNVRGGRNIGMSMVTTDLAAFLRTMQRQPETGRTIFVSHVTRDDVILGFLGEYRRRARRGLSFGSALVICTGCDDGSRGLSTALGLGTEVSEMIVDGGPSGPPVLVASGISPAEVARRIRTMTPKFNPCDERRVSRAAEHYEPYIDFDLLLRRTSS</sequence>
<dbReference type="Proteomes" id="UP001530377">
    <property type="component" value="Unassembled WGS sequence"/>
</dbReference>